<reference evidence="3" key="1">
    <citation type="submission" date="2022-08" db="UniProtKB">
        <authorList>
            <consortium name="EnsemblMetazoa"/>
        </authorList>
    </citation>
    <scope>IDENTIFICATION</scope>
    <source>
        <strain evidence="3">05x7-T-G4-1.051#20</strain>
    </source>
</reference>
<dbReference type="Proteomes" id="UP000005408">
    <property type="component" value="Unassembled WGS sequence"/>
</dbReference>
<organism evidence="3 4">
    <name type="scientific">Magallana gigas</name>
    <name type="common">Pacific oyster</name>
    <name type="synonym">Crassostrea gigas</name>
    <dbReference type="NCBI Taxonomy" id="29159"/>
    <lineage>
        <taxon>Eukaryota</taxon>
        <taxon>Metazoa</taxon>
        <taxon>Spiralia</taxon>
        <taxon>Lophotrochozoa</taxon>
        <taxon>Mollusca</taxon>
        <taxon>Bivalvia</taxon>
        <taxon>Autobranchia</taxon>
        <taxon>Pteriomorphia</taxon>
        <taxon>Ostreida</taxon>
        <taxon>Ostreoidea</taxon>
        <taxon>Ostreidae</taxon>
        <taxon>Magallana</taxon>
    </lineage>
</organism>
<dbReference type="PANTHER" id="PTHR10357:SF179">
    <property type="entry name" value="NEUTRAL AND BASIC AMINO ACID TRANSPORT PROTEIN RBAT"/>
    <property type="match status" value="1"/>
</dbReference>
<name>A0A8W8KYN2_MAGGI</name>
<dbReference type="AlphaFoldDB" id="A0A8W8KYN2"/>
<dbReference type="GO" id="GO:0005975">
    <property type="term" value="P:carbohydrate metabolic process"/>
    <property type="evidence" value="ECO:0007669"/>
    <property type="project" value="InterPro"/>
</dbReference>
<proteinExistence type="predicted"/>
<evidence type="ECO:0000313" key="3">
    <source>
        <dbReference type="EnsemblMetazoa" id="G25554.3:cds"/>
    </source>
</evidence>
<sequence length="159" mass="17514">DYLKYSRDPGRSPMQWDSSTNAGFSNGTPWLHVNLNYPVLNVEEQLSKETSTLNIYKSLAKLRQLPSFTNKNIIFSTVNDDIISYVRSESGHPKYLVVLNVGSRDSVVDCRGPPLGVSSAQVVLAAGSSLLGISSYRMGDIADLQAIRLKYAEGVIFKI</sequence>
<dbReference type="InterPro" id="IPR006047">
    <property type="entry name" value="GH13_cat_dom"/>
</dbReference>
<dbReference type="Gene3D" id="2.60.40.1180">
    <property type="entry name" value="Golgi alpha-mannosidase II"/>
    <property type="match status" value="1"/>
</dbReference>
<feature type="compositionally biased region" description="Basic and acidic residues" evidence="1">
    <location>
        <begin position="1"/>
        <end position="10"/>
    </location>
</feature>
<dbReference type="EnsemblMetazoa" id="G25554.3">
    <property type="protein sequence ID" value="G25554.3:cds"/>
    <property type="gene ID" value="G25554"/>
</dbReference>
<keyword evidence="4" id="KW-1185">Reference proteome</keyword>
<dbReference type="InterPro" id="IPR017853">
    <property type="entry name" value="GH"/>
</dbReference>
<dbReference type="InterPro" id="IPR013780">
    <property type="entry name" value="Glyco_hydro_b"/>
</dbReference>
<evidence type="ECO:0000259" key="2">
    <source>
        <dbReference type="Pfam" id="PF00128"/>
    </source>
</evidence>
<feature type="region of interest" description="Disordered" evidence="1">
    <location>
        <begin position="1"/>
        <end position="20"/>
    </location>
</feature>
<dbReference type="PANTHER" id="PTHR10357">
    <property type="entry name" value="ALPHA-AMYLASE FAMILY MEMBER"/>
    <property type="match status" value="1"/>
</dbReference>
<feature type="domain" description="Glycosyl hydrolase family 13 catalytic" evidence="2">
    <location>
        <begin position="5"/>
        <end position="64"/>
    </location>
</feature>
<dbReference type="SUPFAM" id="SSF51445">
    <property type="entry name" value="(Trans)glycosidases"/>
    <property type="match status" value="1"/>
</dbReference>
<evidence type="ECO:0000313" key="4">
    <source>
        <dbReference type="Proteomes" id="UP000005408"/>
    </source>
</evidence>
<protein>
    <recommendedName>
        <fullName evidence="2">Glycosyl hydrolase family 13 catalytic domain-containing protein</fullName>
    </recommendedName>
</protein>
<dbReference type="Gene3D" id="3.20.20.80">
    <property type="entry name" value="Glycosidases"/>
    <property type="match status" value="1"/>
</dbReference>
<dbReference type="Pfam" id="PF00128">
    <property type="entry name" value="Alpha-amylase"/>
    <property type="match status" value="1"/>
</dbReference>
<evidence type="ECO:0000256" key="1">
    <source>
        <dbReference type="SAM" id="MobiDB-lite"/>
    </source>
</evidence>
<accession>A0A8W8KYN2</accession>